<evidence type="ECO:0000256" key="3">
    <source>
        <dbReference type="ARBA" id="ARBA00023274"/>
    </source>
</evidence>
<evidence type="ECO:0000256" key="2">
    <source>
        <dbReference type="ARBA" id="ARBA00022980"/>
    </source>
</evidence>
<dbReference type="PANTHER" id="PTHR15680">
    <property type="entry name" value="RIBOSOMAL PROTEIN L19"/>
    <property type="match status" value="1"/>
</dbReference>
<reference evidence="6 7" key="1">
    <citation type="journal article" date="2019" name="Gigascience">
        <title>Whole-genome sequence of the oriental lung fluke Paragonimus westermani.</title>
        <authorList>
            <person name="Oey H."/>
            <person name="Zakrzewski M."/>
            <person name="Narain K."/>
            <person name="Devi K.R."/>
            <person name="Agatsuma T."/>
            <person name="Nawaratna S."/>
            <person name="Gobert G.N."/>
            <person name="Jones M.K."/>
            <person name="Ragan M.A."/>
            <person name="McManus D.P."/>
            <person name="Krause L."/>
        </authorList>
    </citation>
    <scope>NUCLEOTIDE SEQUENCE [LARGE SCALE GENOMIC DNA]</scope>
    <source>
        <strain evidence="6 7">IND2009</strain>
    </source>
</reference>
<keyword evidence="3" id="KW-0687">Ribonucleoprotein</keyword>
<accession>A0A5J4NET9</accession>
<dbReference type="Gene3D" id="2.30.30.790">
    <property type="match status" value="1"/>
</dbReference>
<dbReference type="GO" id="GO:0006412">
    <property type="term" value="P:translation"/>
    <property type="evidence" value="ECO:0007669"/>
    <property type="project" value="InterPro"/>
</dbReference>
<dbReference type="GO" id="GO:0003735">
    <property type="term" value="F:structural constituent of ribosome"/>
    <property type="evidence" value="ECO:0007669"/>
    <property type="project" value="InterPro"/>
</dbReference>
<gene>
    <name evidence="6" type="ORF">DEA37_0012693</name>
</gene>
<dbReference type="Proteomes" id="UP000324629">
    <property type="component" value="Unassembled WGS sequence"/>
</dbReference>
<proteinExistence type="inferred from homology"/>
<organism evidence="6 7">
    <name type="scientific">Paragonimus westermani</name>
    <dbReference type="NCBI Taxonomy" id="34504"/>
    <lineage>
        <taxon>Eukaryota</taxon>
        <taxon>Metazoa</taxon>
        <taxon>Spiralia</taxon>
        <taxon>Lophotrochozoa</taxon>
        <taxon>Platyhelminthes</taxon>
        <taxon>Trematoda</taxon>
        <taxon>Digenea</taxon>
        <taxon>Plagiorchiida</taxon>
        <taxon>Troglotremata</taxon>
        <taxon>Troglotrematidae</taxon>
        <taxon>Paragonimus</taxon>
    </lineage>
</organism>
<dbReference type="EMBL" id="QNGE01003480">
    <property type="protein sequence ID" value="KAA3673992.1"/>
    <property type="molecule type" value="Genomic_DNA"/>
</dbReference>
<keyword evidence="2 6" id="KW-0689">Ribosomal protein</keyword>
<name>A0A5J4NET9_9TREM</name>
<dbReference type="InterPro" id="IPR008991">
    <property type="entry name" value="Translation_prot_SH3-like_sf"/>
</dbReference>
<keyword evidence="7" id="KW-1185">Reference proteome</keyword>
<dbReference type="PANTHER" id="PTHR15680:SF9">
    <property type="entry name" value="LARGE RIBOSOMAL SUBUNIT PROTEIN BL19M"/>
    <property type="match status" value="1"/>
</dbReference>
<comment type="similarity">
    <text evidence="1">Belongs to the bacterial ribosomal protein bL19 family.</text>
</comment>
<evidence type="ECO:0000256" key="1">
    <source>
        <dbReference type="ARBA" id="ARBA00005781"/>
    </source>
</evidence>
<sequence length="326" mass="38758">MNLRRLIQPVLSYSVTPRRWSRRRVVPPEFLKRYIPKIDTKSLEKLQEKYNAASSSTLLDPKLVLSDQDIPRLYPELLPHNLDPRYRDRLRERLERREMMLRRRNLHIPEFYVGSILAVTVADRFAPDGAHRFVGFCIERYNEGLWTTLTLRNVIEKTAVEISYELYNPTIQAIDVLLLEKRLDQNLLYLRDAPLQESRVPFDMTPVPHPPNTPVPINTKKVKLLPPPWKFKWFLHGYRGIDDSMFDYLSPKQLEEMKTKLTLVDRYDLMKMYRSRPCVEDKQIAFGHVHLQHQDLIRYHEQRRQKLIERYQASKTPSKAAIRDTG</sequence>
<comment type="caution">
    <text evidence="6">The sequence shown here is derived from an EMBL/GenBank/DDBJ whole genome shotgun (WGS) entry which is preliminary data.</text>
</comment>
<evidence type="ECO:0000313" key="6">
    <source>
        <dbReference type="EMBL" id="KAA3673992.1"/>
    </source>
</evidence>
<dbReference type="AlphaFoldDB" id="A0A5J4NET9"/>
<dbReference type="Pfam" id="PF01245">
    <property type="entry name" value="Ribosomal_L19"/>
    <property type="match status" value="1"/>
</dbReference>
<dbReference type="GO" id="GO:0005762">
    <property type="term" value="C:mitochondrial large ribosomal subunit"/>
    <property type="evidence" value="ECO:0007669"/>
    <property type="project" value="TreeGrafter"/>
</dbReference>
<dbReference type="InterPro" id="IPR001857">
    <property type="entry name" value="Ribosomal_bL19"/>
</dbReference>
<dbReference type="SUPFAM" id="SSF50104">
    <property type="entry name" value="Translation proteins SH3-like domain"/>
    <property type="match status" value="1"/>
</dbReference>
<evidence type="ECO:0000313" key="7">
    <source>
        <dbReference type="Proteomes" id="UP000324629"/>
    </source>
</evidence>
<dbReference type="InterPro" id="IPR038657">
    <property type="entry name" value="Ribosomal_bL19_sf"/>
</dbReference>
<protein>
    <recommendedName>
        <fullName evidence="4">Large ribosomal subunit protein bL19m</fullName>
    </recommendedName>
    <alternativeName>
        <fullName evidence="5">39S ribosomal protein L19, mitochondrial</fullName>
    </alternativeName>
</protein>
<evidence type="ECO:0000256" key="4">
    <source>
        <dbReference type="ARBA" id="ARBA00035288"/>
    </source>
</evidence>
<evidence type="ECO:0000256" key="5">
    <source>
        <dbReference type="ARBA" id="ARBA00035359"/>
    </source>
</evidence>